<keyword evidence="6 10" id="KW-0547">Nucleotide-binding</keyword>
<dbReference type="CDD" id="cd14014">
    <property type="entry name" value="STKc_PknB_like"/>
    <property type="match status" value="1"/>
</dbReference>
<dbReference type="InterPro" id="IPR041916">
    <property type="entry name" value="Anti_sigma_zinc_sf"/>
</dbReference>
<evidence type="ECO:0000256" key="5">
    <source>
        <dbReference type="ARBA" id="ARBA00022737"/>
    </source>
</evidence>
<dbReference type="Gene3D" id="2.130.10.10">
    <property type="entry name" value="YVTN repeat-like/Quinoprotein amine dehydrogenase"/>
    <property type="match status" value="3"/>
</dbReference>
<dbReference type="SMART" id="SM00320">
    <property type="entry name" value="WD40"/>
    <property type="match status" value="7"/>
</dbReference>
<keyword evidence="12" id="KW-0812">Transmembrane</keyword>
<dbReference type="Gene3D" id="1.10.510.10">
    <property type="entry name" value="Transferase(Phosphotransferase) domain 1"/>
    <property type="match status" value="1"/>
</dbReference>
<dbReference type="PANTHER" id="PTHR43289">
    <property type="entry name" value="MITOGEN-ACTIVATED PROTEIN KINASE KINASE KINASE 20-RELATED"/>
    <property type="match status" value="1"/>
</dbReference>
<dbReference type="InterPro" id="IPR011009">
    <property type="entry name" value="Kinase-like_dom_sf"/>
</dbReference>
<dbReference type="EMBL" id="CP155447">
    <property type="protein sequence ID" value="XBH06894.1"/>
    <property type="molecule type" value="Genomic_DNA"/>
</dbReference>
<keyword evidence="7 14" id="KW-0418">Kinase</keyword>
<feature type="domain" description="Protein kinase" evidence="13">
    <location>
        <begin position="96"/>
        <end position="363"/>
    </location>
</feature>
<dbReference type="GO" id="GO:0005524">
    <property type="term" value="F:ATP binding"/>
    <property type="evidence" value="ECO:0007669"/>
    <property type="project" value="UniProtKB-UniRule"/>
</dbReference>
<evidence type="ECO:0000256" key="3">
    <source>
        <dbReference type="ARBA" id="ARBA00022574"/>
    </source>
</evidence>
<feature type="repeat" description="WD" evidence="9">
    <location>
        <begin position="786"/>
        <end position="827"/>
    </location>
</feature>
<dbReference type="PROSITE" id="PS00678">
    <property type="entry name" value="WD_REPEATS_1"/>
    <property type="match status" value="4"/>
</dbReference>
<feature type="compositionally biased region" description="Pro residues" evidence="11">
    <location>
        <begin position="514"/>
        <end position="524"/>
    </location>
</feature>
<dbReference type="InterPro" id="IPR036322">
    <property type="entry name" value="WD40_repeat_dom_sf"/>
</dbReference>
<feature type="repeat" description="WD" evidence="9">
    <location>
        <begin position="742"/>
        <end position="783"/>
    </location>
</feature>
<reference evidence="14" key="1">
    <citation type="submission" date="2024-05" db="EMBL/GenBank/DDBJ databases">
        <title>Planctomycetes of the genus Singulisphaera possess chitinolytic capabilities.</title>
        <authorList>
            <person name="Ivanova A."/>
        </authorList>
    </citation>
    <scope>NUCLEOTIDE SEQUENCE</scope>
    <source>
        <strain evidence="14">Ch08T</strain>
    </source>
</reference>
<dbReference type="InterPro" id="IPR001680">
    <property type="entry name" value="WD40_rpt"/>
</dbReference>
<dbReference type="InterPro" id="IPR015943">
    <property type="entry name" value="WD40/YVTN_repeat-like_dom_sf"/>
</dbReference>
<feature type="repeat" description="WD" evidence="9">
    <location>
        <begin position="637"/>
        <end position="670"/>
    </location>
</feature>
<evidence type="ECO:0000256" key="12">
    <source>
        <dbReference type="SAM" id="Phobius"/>
    </source>
</evidence>
<dbReference type="PANTHER" id="PTHR43289:SF6">
    <property type="entry name" value="SERINE_THREONINE-PROTEIN KINASE NEKL-3"/>
    <property type="match status" value="1"/>
</dbReference>
<evidence type="ECO:0000256" key="10">
    <source>
        <dbReference type="PROSITE-ProRule" id="PRU10141"/>
    </source>
</evidence>
<organism evidence="14">
    <name type="scientific">Singulisphaera sp. Ch08</name>
    <dbReference type="NCBI Taxonomy" id="3120278"/>
    <lineage>
        <taxon>Bacteria</taxon>
        <taxon>Pseudomonadati</taxon>
        <taxon>Planctomycetota</taxon>
        <taxon>Planctomycetia</taxon>
        <taxon>Isosphaerales</taxon>
        <taxon>Isosphaeraceae</taxon>
        <taxon>Singulisphaera</taxon>
    </lineage>
</organism>
<dbReference type="InterPro" id="IPR008271">
    <property type="entry name" value="Ser/Thr_kinase_AS"/>
</dbReference>
<dbReference type="SUPFAM" id="SSF50978">
    <property type="entry name" value="WD40 repeat-like"/>
    <property type="match status" value="1"/>
</dbReference>
<keyword evidence="5" id="KW-0677">Repeat</keyword>
<dbReference type="FunFam" id="1.10.510.10:FF:000021">
    <property type="entry name" value="Serine/threonine protein kinase"/>
    <property type="match status" value="1"/>
</dbReference>
<gene>
    <name evidence="14" type="ORF">V5E97_12870</name>
</gene>
<dbReference type="PROSITE" id="PS00107">
    <property type="entry name" value="PROTEIN_KINASE_ATP"/>
    <property type="match status" value="1"/>
</dbReference>
<keyword evidence="3 9" id="KW-0853">WD repeat</keyword>
<dbReference type="PROSITE" id="PS50011">
    <property type="entry name" value="PROTEIN_KINASE_DOM"/>
    <property type="match status" value="1"/>
</dbReference>
<dbReference type="AlphaFoldDB" id="A0AAU7CPH4"/>
<keyword evidence="4" id="KW-0808">Transferase</keyword>
<dbReference type="Pfam" id="PF00069">
    <property type="entry name" value="Pkinase"/>
    <property type="match status" value="1"/>
</dbReference>
<protein>
    <recommendedName>
        <fullName evidence="1">non-specific serine/threonine protein kinase</fullName>
        <ecNumber evidence="1">2.7.11.1</ecNumber>
    </recommendedName>
</protein>
<name>A0AAU7CPH4_9BACT</name>
<feature type="binding site" evidence="10">
    <location>
        <position position="125"/>
    </location>
    <ligand>
        <name>ATP</name>
        <dbReference type="ChEBI" id="CHEBI:30616"/>
    </ligand>
</feature>
<keyword evidence="8 10" id="KW-0067">ATP-binding</keyword>
<evidence type="ECO:0000256" key="6">
    <source>
        <dbReference type="ARBA" id="ARBA00022741"/>
    </source>
</evidence>
<feature type="transmembrane region" description="Helical" evidence="12">
    <location>
        <begin position="388"/>
        <end position="414"/>
    </location>
</feature>
<sequence>MIEHVSGCEVNRLKGLLGGRLAGDDVAALEEHLSACPHCRETLEALASDRSWWDHLACLDPREVERVGENATEEGLPLAFLEPSDLVGSLGRLGPYEVHSVIGQGGMGMVLKGFDPALNRPVAIKVISPLVATNAAARRRFAREARAAAAVSHDHIIAIHAVAESATGLPYLVMPLVSGRSLQERLDRDGPLDVAEILRIGMQTAAGLAAAHAQGLVHRDVKPANLLLENGVERVKITDFGLARAADDASLSHSVVIAGTPQYMAPEQASGGPIDHRSDLFSLGTVLYAAATGHSPFRASTTMAVLKRVCEDRPRAVREINPSVPGWLEAIIDRLLEKDPDRRFQSAAEVADLLRQGMAHLEFPNMEPPPQSAKRLAAAGRSRHRPRLVVMTLVLILGLSAFGAAGAGGIPTVLNLFATILRIRTPEGTLVVEVDDPKIKLQIDNDDLVIRGAGPQEIRLAVGKHRLSASKDGKRVREELVTISRDQKKTVVVRLEPNEPTPEPERIATSNPLAPYPAAVPPSFPGLEQEPPRVEPDEPPAVPELTKSVILEPFGGQPCWFALFSRDGETLSASTNWSGNIKVYDVETQQQVGRMNGEANTAGSCAAFSPDGNLLATSGAYQILIWDFSKHQLLTRFQAHTKSVRSLQFSPDGKCLVSAGDDGTAKFWEVGSWKQRNWDAGTPQERPAMLTSTDPYFAAAFSPNGKTLALASGDYRKERPPVVTLYDYDASSGSVKLRLKLAVGNRGPAWSVAFSPDGNTLASCSFDSVIRLWDVSSGRQLGFLPLQGKKSGARGLSFSPDGRTLAAGLFDSSIGVWDVVSRRKTLSLKGHKDHAFTVEFSPDGKTLASASKDGTVRLWELSENRP</sequence>
<evidence type="ECO:0000256" key="2">
    <source>
        <dbReference type="ARBA" id="ARBA00022527"/>
    </source>
</evidence>
<dbReference type="InterPro" id="IPR000719">
    <property type="entry name" value="Prot_kinase_dom"/>
</dbReference>
<evidence type="ECO:0000256" key="1">
    <source>
        <dbReference type="ARBA" id="ARBA00012513"/>
    </source>
</evidence>
<feature type="repeat" description="WD" evidence="9">
    <location>
        <begin position="828"/>
        <end position="866"/>
    </location>
</feature>
<dbReference type="Gene3D" id="1.10.10.1320">
    <property type="entry name" value="Anti-sigma factor, zinc-finger domain"/>
    <property type="match status" value="1"/>
</dbReference>
<accession>A0AAU7CPH4</accession>
<evidence type="ECO:0000256" key="9">
    <source>
        <dbReference type="PROSITE-ProRule" id="PRU00221"/>
    </source>
</evidence>
<dbReference type="GO" id="GO:0004674">
    <property type="term" value="F:protein serine/threonine kinase activity"/>
    <property type="evidence" value="ECO:0007669"/>
    <property type="project" value="UniProtKB-KW"/>
</dbReference>
<evidence type="ECO:0000256" key="7">
    <source>
        <dbReference type="ARBA" id="ARBA00022777"/>
    </source>
</evidence>
<dbReference type="CDD" id="cd00200">
    <property type="entry name" value="WD40"/>
    <property type="match status" value="1"/>
</dbReference>
<dbReference type="PROSITE" id="PS50294">
    <property type="entry name" value="WD_REPEATS_REGION"/>
    <property type="match status" value="4"/>
</dbReference>
<keyword evidence="12" id="KW-0472">Membrane</keyword>
<dbReference type="SMART" id="SM00220">
    <property type="entry name" value="S_TKc"/>
    <property type="match status" value="1"/>
</dbReference>
<proteinExistence type="predicted"/>
<dbReference type="PRINTS" id="PR00320">
    <property type="entry name" value="GPROTEINBRPT"/>
</dbReference>
<dbReference type="InterPro" id="IPR019775">
    <property type="entry name" value="WD40_repeat_CS"/>
</dbReference>
<evidence type="ECO:0000259" key="13">
    <source>
        <dbReference type="PROSITE" id="PS50011"/>
    </source>
</evidence>
<dbReference type="EC" id="2.7.11.1" evidence="1"/>
<keyword evidence="2" id="KW-0723">Serine/threonine-protein kinase</keyword>
<dbReference type="SUPFAM" id="SSF56112">
    <property type="entry name" value="Protein kinase-like (PK-like)"/>
    <property type="match status" value="1"/>
</dbReference>
<evidence type="ECO:0000256" key="8">
    <source>
        <dbReference type="ARBA" id="ARBA00022840"/>
    </source>
</evidence>
<dbReference type="Pfam" id="PF00400">
    <property type="entry name" value="WD40"/>
    <property type="match status" value="5"/>
</dbReference>
<dbReference type="InterPro" id="IPR017441">
    <property type="entry name" value="Protein_kinase_ATP_BS"/>
</dbReference>
<feature type="region of interest" description="Disordered" evidence="11">
    <location>
        <begin position="497"/>
        <end position="540"/>
    </location>
</feature>
<dbReference type="PROSITE" id="PS00108">
    <property type="entry name" value="PROTEIN_KINASE_ST"/>
    <property type="match status" value="1"/>
</dbReference>
<dbReference type="PROSITE" id="PS50082">
    <property type="entry name" value="WD_REPEATS_2"/>
    <property type="match status" value="4"/>
</dbReference>
<dbReference type="Gene3D" id="3.30.200.20">
    <property type="entry name" value="Phosphorylase Kinase, domain 1"/>
    <property type="match status" value="1"/>
</dbReference>
<dbReference type="InterPro" id="IPR020472">
    <property type="entry name" value="WD40_PAC1"/>
</dbReference>
<evidence type="ECO:0000256" key="11">
    <source>
        <dbReference type="SAM" id="MobiDB-lite"/>
    </source>
</evidence>
<keyword evidence="12" id="KW-1133">Transmembrane helix</keyword>
<dbReference type="RefSeq" id="WP_406699742.1">
    <property type="nucleotide sequence ID" value="NZ_CP155447.1"/>
</dbReference>
<evidence type="ECO:0000256" key="4">
    <source>
        <dbReference type="ARBA" id="ARBA00022679"/>
    </source>
</evidence>
<evidence type="ECO:0000313" key="14">
    <source>
        <dbReference type="EMBL" id="XBH06894.1"/>
    </source>
</evidence>